<dbReference type="Gene3D" id="1.20.1560.10">
    <property type="entry name" value="ABC transporter type 1, transmembrane domain"/>
    <property type="match status" value="1"/>
</dbReference>
<evidence type="ECO:0000259" key="6">
    <source>
        <dbReference type="PROSITE" id="PS50929"/>
    </source>
</evidence>
<dbReference type="GO" id="GO:0005886">
    <property type="term" value="C:plasma membrane"/>
    <property type="evidence" value="ECO:0007669"/>
    <property type="project" value="UniProtKB-SubCell"/>
</dbReference>
<keyword evidence="3 5" id="KW-1133">Transmembrane helix</keyword>
<keyword evidence="2 5" id="KW-0812">Transmembrane</keyword>
<feature type="domain" description="ABC transmembrane type-1" evidence="6">
    <location>
        <begin position="17"/>
        <end position="269"/>
    </location>
</feature>
<dbReference type="Proteomes" id="UP000255098">
    <property type="component" value="Unassembled WGS sequence"/>
</dbReference>
<dbReference type="GeneID" id="300132991"/>
<proteinExistence type="predicted"/>
<evidence type="ECO:0000256" key="5">
    <source>
        <dbReference type="SAM" id="Phobius"/>
    </source>
</evidence>
<evidence type="ECO:0000313" key="7">
    <source>
        <dbReference type="EMBL" id="SUB23760.1"/>
    </source>
</evidence>
<reference evidence="7 8" key="1">
    <citation type="submission" date="2018-06" db="EMBL/GenBank/DDBJ databases">
        <authorList>
            <consortium name="Pathogen Informatics"/>
            <person name="Doyle S."/>
        </authorList>
    </citation>
    <scope>NUCLEOTIDE SEQUENCE [LARGE SCALE GENOMIC DNA]</scope>
    <source>
        <strain evidence="8">NCTC 11297</strain>
    </source>
</reference>
<feature type="transmembrane region" description="Helical" evidence="5">
    <location>
        <begin position="48"/>
        <end position="68"/>
    </location>
</feature>
<comment type="subcellular location">
    <subcellularLocation>
        <location evidence="1">Cell membrane</location>
        <topology evidence="1">Multi-pass membrane protein</topology>
    </subcellularLocation>
</comment>
<evidence type="ECO:0000313" key="8">
    <source>
        <dbReference type="Proteomes" id="UP000255098"/>
    </source>
</evidence>
<evidence type="ECO:0000256" key="4">
    <source>
        <dbReference type="ARBA" id="ARBA00023136"/>
    </source>
</evidence>
<gene>
    <name evidence="7" type="ORF">NCTC11297_00774</name>
</gene>
<dbReference type="GO" id="GO:0140359">
    <property type="term" value="F:ABC-type transporter activity"/>
    <property type="evidence" value="ECO:0007669"/>
    <property type="project" value="InterPro"/>
</dbReference>
<dbReference type="EMBL" id="UGSP01000001">
    <property type="protein sequence ID" value="SUB23760.1"/>
    <property type="molecule type" value="Genomic_DNA"/>
</dbReference>
<organism evidence="7 8">
    <name type="scientific">Avibacterium avium</name>
    <name type="common">Pasteurella avium</name>
    <dbReference type="NCBI Taxonomy" id="751"/>
    <lineage>
        <taxon>Bacteria</taxon>
        <taxon>Pseudomonadati</taxon>
        <taxon>Pseudomonadota</taxon>
        <taxon>Gammaproteobacteria</taxon>
        <taxon>Pasteurellales</taxon>
        <taxon>Pasteurellaceae</taxon>
        <taxon>Avibacterium</taxon>
    </lineage>
</organism>
<dbReference type="AlphaFoldDB" id="A0A379AQA1"/>
<name>A0A379AQA1_AVIAV</name>
<protein>
    <submittedName>
        <fullName evidence="7">Integral membrane protein</fullName>
    </submittedName>
</protein>
<feature type="transmembrane region" description="Helical" evidence="5">
    <location>
        <begin position="240"/>
        <end position="257"/>
    </location>
</feature>
<evidence type="ECO:0000256" key="3">
    <source>
        <dbReference type="ARBA" id="ARBA00022989"/>
    </source>
</evidence>
<dbReference type="Pfam" id="PF13748">
    <property type="entry name" value="ABC_membrane_3"/>
    <property type="match status" value="1"/>
</dbReference>
<dbReference type="PROSITE" id="PS50929">
    <property type="entry name" value="ABC_TM1F"/>
    <property type="match status" value="1"/>
</dbReference>
<feature type="transmembrane region" description="Helical" evidence="5">
    <location>
        <begin position="211"/>
        <end position="234"/>
    </location>
</feature>
<sequence>MWQSLKNIGQNHFRLLLATFALVGAENLLFLCYPLFGGFAVNAVMNGQVWQSLTYGLLVLLMWGIGGLRRSVDTRAFTHIYTQIAVPVILKQRSQAVSVSAITARVALSREFVNFFEEHLPQSITSILSIAGACLMLMVLEWPIGLFSLLILLLFLSLLPWFSRMSERLYGRLNNRLEQDNHHIRQSDANRLWRHYRLVARLRVLISNREALGYFLIGTAMSVLFGFSFVYLSLHGYQSAGHVYSITTYLWMFAMALDDAPRLVENYSNLKDIAQRVQVG</sequence>
<dbReference type="InterPro" id="IPR036640">
    <property type="entry name" value="ABC1_TM_sf"/>
</dbReference>
<dbReference type="RefSeq" id="WP_115249070.1">
    <property type="nucleotide sequence ID" value="NZ_UGSP01000001.1"/>
</dbReference>
<dbReference type="SUPFAM" id="SSF90123">
    <property type="entry name" value="ABC transporter transmembrane region"/>
    <property type="match status" value="1"/>
</dbReference>
<keyword evidence="4 5" id="KW-0472">Membrane</keyword>
<feature type="transmembrane region" description="Helical" evidence="5">
    <location>
        <begin position="144"/>
        <end position="162"/>
    </location>
</feature>
<keyword evidence="8" id="KW-1185">Reference proteome</keyword>
<evidence type="ECO:0000256" key="1">
    <source>
        <dbReference type="ARBA" id="ARBA00004651"/>
    </source>
</evidence>
<dbReference type="GO" id="GO:0005524">
    <property type="term" value="F:ATP binding"/>
    <property type="evidence" value="ECO:0007669"/>
    <property type="project" value="InterPro"/>
</dbReference>
<feature type="transmembrane region" description="Helical" evidence="5">
    <location>
        <begin position="12"/>
        <end position="36"/>
    </location>
</feature>
<dbReference type="InterPro" id="IPR011527">
    <property type="entry name" value="ABC1_TM_dom"/>
</dbReference>
<accession>A0A379AQA1</accession>
<evidence type="ECO:0000256" key="2">
    <source>
        <dbReference type="ARBA" id="ARBA00022692"/>
    </source>
</evidence>